<reference evidence="7" key="1">
    <citation type="submission" date="2021-01" db="EMBL/GenBank/DDBJ databases">
        <authorList>
            <person name="Corre E."/>
            <person name="Pelletier E."/>
            <person name="Niang G."/>
            <person name="Scheremetjew M."/>
            <person name="Finn R."/>
            <person name="Kale V."/>
            <person name="Holt S."/>
            <person name="Cochrane G."/>
            <person name="Meng A."/>
            <person name="Brown T."/>
            <person name="Cohen L."/>
        </authorList>
    </citation>
    <scope>NUCLEOTIDE SEQUENCE</scope>
    <source>
        <strain evidence="7">CCMP1510</strain>
    </source>
</reference>
<dbReference type="InterPro" id="IPR027417">
    <property type="entry name" value="P-loop_NTPase"/>
</dbReference>
<dbReference type="GO" id="GO:0046872">
    <property type="term" value="F:metal ion binding"/>
    <property type="evidence" value="ECO:0007669"/>
    <property type="project" value="UniProtKB-UniRule"/>
</dbReference>
<keyword evidence="4" id="KW-0931">ER-Golgi transport</keyword>
<dbReference type="Gene3D" id="3.40.50.300">
    <property type="entry name" value="P-loop containing nucleotide triphosphate hydrolases"/>
    <property type="match status" value="1"/>
</dbReference>
<keyword evidence="2 4" id="KW-0547">Nucleotide-binding</keyword>
<evidence type="ECO:0000256" key="5">
    <source>
        <dbReference type="SAM" id="SignalP"/>
    </source>
</evidence>
<dbReference type="GO" id="GO:0043001">
    <property type="term" value="P:Golgi to plasma membrane protein transport"/>
    <property type="evidence" value="ECO:0007669"/>
    <property type="project" value="TreeGrafter"/>
</dbReference>
<comment type="catalytic activity">
    <reaction evidence="4">
        <text>ATP + H2O = ADP + phosphate + H(+)</text>
        <dbReference type="Rhea" id="RHEA:13065"/>
        <dbReference type="ChEBI" id="CHEBI:15377"/>
        <dbReference type="ChEBI" id="CHEBI:15378"/>
        <dbReference type="ChEBI" id="CHEBI:30616"/>
        <dbReference type="ChEBI" id="CHEBI:43474"/>
        <dbReference type="ChEBI" id="CHEBI:456216"/>
        <dbReference type="EC" id="3.6.4.6"/>
    </reaction>
</comment>
<feature type="domain" description="AAA+ ATPase" evidence="6">
    <location>
        <begin position="277"/>
        <end position="454"/>
    </location>
</feature>
<accession>A0A7S3K6G5</accession>
<proteinExistence type="inferred from homology"/>
<evidence type="ECO:0000313" key="7">
    <source>
        <dbReference type="EMBL" id="CAE0374461.1"/>
    </source>
</evidence>
<comment type="similarity">
    <text evidence="1 4">Belongs to the AAA ATPase family.</text>
</comment>
<comment type="subcellular location">
    <subcellularLocation>
        <location evidence="4">Cytoplasm</location>
    </subcellularLocation>
</comment>
<organism evidence="7">
    <name type="scientific">Aureoumbra lagunensis</name>
    <dbReference type="NCBI Taxonomy" id="44058"/>
    <lineage>
        <taxon>Eukaryota</taxon>
        <taxon>Sar</taxon>
        <taxon>Stramenopiles</taxon>
        <taxon>Ochrophyta</taxon>
        <taxon>Pelagophyceae</taxon>
        <taxon>Pelagomonadales</taxon>
        <taxon>Aureoumbra</taxon>
    </lineage>
</organism>
<keyword evidence="4" id="KW-0963">Cytoplasm</keyword>
<comment type="function">
    <text evidence="4">Required for vesicle-mediated transport. Catalyzes the fusion of transport vesicles within the Golgi cisternae. Is also required for transport from the endoplasmic reticulum to the Golgi stack. Seems to function as a fusion protein required for the delivery of cargo proteins to all compartments of the Golgi stack independent of vesicle origin.</text>
</comment>
<dbReference type="AlphaFoldDB" id="A0A7S3K6G5"/>
<dbReference type="PANTHER" id="PTHR23078:SF3">
    <property type="entry name" value="VESICLE-FUSING ATPASE"/>
    <property type="match status" value="1"/>
</dbReference>
<dbReference type="InterPro" id="IPR003959">
    <property type="entry name" value="ATPase_AAA_core"/>
</dbReference>
<dbReference type="SUPFAM" id="SSF52540">
    <property type="entry name" value="P-loop containing nucleoside triphosphate hydrolases"/>
    <property type="match status" value="1"/>
</dbReference>
<name>A0A7S3K6G5_9STRA</name>
<keyword evidence="4" id="KW-0479">Metal-binding</keyword>
<dbReference type="GO" id="GO:0016887">
    <property type="term" value="F:ATP hydrolysis activity"/>
    <property type="evidence" value="ECO:0007669"/>
    <property type="project" value="InterPro"/>
</dbReference>
<keyword evidence="4" id="KW-0378">Hydrolase</keyword>
<evidence type="ECO:0000256" key="3">
    <source>
        <dbReference type="ARBA" id="ARBA00022840"/>
    </source>
</evidence>
<feature type="signal peptide" evidence="5">
    <location>
        <begin position="1"/>
        <end position="18"/>
    </location>
</feature>
<dbReference type="GO" id="GO:0006891">
    <property type="term" value="P:intra-Golgi vesicle-mediated transport"/>
    <property type="evidence" value="ECO:0007669"/>
    <property type="project" value="TreeGrafter"/>
</dbReference>
<dbReference type="GO" id="GO:0035494">
    <property type="term" value="P:SNARE complex disassembly"/>
    <property type="evidence" value="ECO:0007669"/>
    <property type="project" value="InterPro"/>
</dbReference>
<dbReference type="Pfam" id="PF00004">
    <property type="entry name" value="AAA"/>
    <property type="match status" value="1"/>
</dbReference>
<gene>
    <name evidence="7" type="ORF">ALAG00032_LOCUS15264</name>
</gene>
<dbReference type="InterPro" id="IPR003593">
    <property type="entry name" value="AAA+_ATPase"/>
</dbReference>
<evidence type="ECO:0000256" key="2">
    <source>
        <dbReference type="ARBA" id="ARBA00022741"/>
    </source>
</evidence>
<keyword evidence="5" id="KW-0732">Signal</keyword>
<evidence type="ECO:0000256" key="4">
    <source>
        <dbReference type="RuleBase" id="RU367045"/>
    </source>
</evidence>
<protein>
    <recommendedName>
        <fullName evidence="4">Vesicle-fusing ATPase</fullName>
        <ecNumber evidence="4">3.6.4.6</ecNumber>
    </recommendedName>
</protein>
<keyword evidence="4" id="KW-0653">Protein transport</keyword>
<dbReference type="GO" id="GO:0005524">
    <property type="term" value="F:ATP binding"/>
    <property type="evidence" value="ECO:0007669"/>
    <property type="project" value="UniProtKB-UniRule"/>
</dbReference>
<dbReference type="PANTHER" id="PTHR23078">
    <property type="entry name" value="VESICULAR-FUSION PROTEIN NSF"/>
    <property type="match status" value="1"/>
</dbReference>
<evidence type="ECO:0000256" key="1">
    <source>
        <dbReference type="ARBA" id="ARBA00006914"/>
    </source>
</evidence>
<comment type="cofactor">
    <cofactor evidence="4">
        <name>Mg(2+)</name>
        <dbReference type="ChEBI" id="CHEBI:18420"/>
    </cofactor>
    <text evidence="4">Binds 1 Mg(2+) ion per subunit.</text>
</comment>
<dbReference type="SMART" id="SM00382">
    <property type="entry name" value="AAA"/>
    <property type="match status" value="1"/>
</dbReference>
<keyword evidence="4" id="KW-0460">Magnesium</keyword>
<keyword evidence="4" id="KW-0813">Transport</keyword>
<dbReference type="EC" id="3.6.4.6" evidence="4"/>
<dbReference type="Gene3D" id="1.10.8.60">
    <property type="match status" value="1"/>
</dbReference>
<keyword evidence="3 4" id="KW-0067">ATP-binding</keyword>
<dbReference type="EMBL" id="HBIJ01023183">
    <property type="protein sequence ID" value="CAE0374461.1"/>
    <property type="molecule type" value="Transcribed_RNA"/>
</dbReference>
<feature type="chain" id="PRO_5031365059" description="Vesicle-fusing ATPase" evidence="5">
    <location>
        <begin position="19"/>
        <end position="555"/>
    </location>
</feature>
<dbReference type="InterPro" id="IPR039812">
    <property type="entry name" value="Vesicle-fus_ATPase"/>
</dbReference>
<dbReference type="GO" id="GO:0005795">
    <property type="term" value="C:Golgi stack"/>
    <property type="evidence" value="ECO:0007669"/>
    <property type="project" value="TreeGrafter"/>
</dbReference>
<evidence type="ECO:0000259" key="6">
    <source>
        <dbReference type="SMART" id="SM00382"/>
    </source>
</evidence>
<sequence length="555" mass="60846">MVNFWVLLLLVSTENVKSIATYGNNFQEALGRLMNGEGTTSKILESLPVASSEHRWKGARRPLVIPLGSSCVLHILPAGSVLGPASEEEVFTRVLSGYVNLRTGTELKLLDRCVCFGGSVCPRQNCEFRMNSIPKNKRTVFEVEKNAQTFDAKEFEIVAQSDAIILDAKASDSIKNTRRALGAIGLAQINSVNEAVEELWLEKYSMKENAEEPTSLQKEEIDQFKQEDLLPAEMIRLDDGEALGVAGLDDVLEELEIRLRLPLAAPLSLLRELGVKPVRGVIFWGTPGCGKTLLASQIAKALDSSGEPTIVAAPQLLDKYLGGSEANIRKAFFGSAIEDDDTQDKENRLMHALKNDKERATNKQKHDKRQIRCVVVDEIDAIAASRSTDQATGTDRARDSIVNQLLSILCGTTSDDDDDDTFLVLATTNRLDLIDEALLRPGRFEIQIQVTPPTATGRLQILNLHTKTARENGRLTTRAADALSDLAHTFPEGTTGASIAAIVRLAASFALERYFHTNNNSKPAAANSRRSKAGDVQIDLPDLELATRRVLTVQY</sequence>